<dbReference type="RefSeq" id="WP_167984919.1">
    <property type="nucleotide sequence ID" value="NZ_JAATEJ010000019.1"/>
</dbReference>
<proteinExistence type="predicted"/>
<accession>A0ABX0ZS46</accession>
<gene>
    <name evidence="2" type="ORF">HCN08_21995</name>
</gene>
<comment type="caution">
    <text evidence="2">The sequence shown here is derived from an EMBL/GenBank/DDBJ whole genome shotgun (WGS) entry which is preliminary data.</text>
</comment>
<feature type="compositionally biased region" description="Polar residues" evidence="1">
    <location>
        <begin position="114"/>
        <end position="126"/>
    </location>
</feature>
<keyword evidence="3" id="KW-1185">Reference proteome</keyword>
<evidence type="ECO:0000256" key="1">
    <source>
        <dbReference type="SAM" id="MobiDB-lite"/>
    </source>
</evidence>
<feature type="region of interest" description="Disordered" evidence="1">
    <location>
        <begin position="105"/>
        <end position="126"/>
    </location>
</feature>
<name>A0ABX0ZS46_9ACTN</name>
<sequence length="651" mass="72003">MSSLRNERDRAFANQLRDAKSQSDSIESVLTTNDRVIARVTDGIYRQPGSAIRELIANAYDADATWVSVKTDAPKFSRITIEDNGTGMTPEAVVHLLHNIGGSAKRTEQGQELGITSGTDPTTSPKGRTLIGKLGIGIFSVSQLTHSFQIITKTQGDGYRTVVLVNLRQFSDGPASSDGGEFQAGRYQVWREPTDDVDVHGTTIALTAIRPQTRDSLRSEQMWGAISTTIESSAQEKSLSSVPMYHIGHLDAQDLHVDDQKRRLRNLPWDEGDTGEAAFSKMVSSVWAAVQGQTTVKLAHIFDAYLQMLWNLALALPLPYVEKNVLDETVADEWAYFYRLANNSKGSARPISNEQADITLREAAGMPPAVESQADFKVTVDGVQLSRPIRFRNLPMTQHVLKKPMVFVGSLREEFKGFDRDVSAGPLEFEGYLFWTPKVAPTEHQGVLVRIHGASGTLFDSTFFNYQVAELTRLRQITCEIFVKQGLEAALNIDRESFNTAHPHTVVLTRWVHNALRQLATAQKRQAQQLRQEARSSTKLGIEGRIGRIVDSANAVRTDGEGVIPDIQFSRQGQEKRSSSAVRIVQSFDLDRIVREIPGASAKSPDPDNLRKLEAITKVLSVYGVLEQLSPKEQDNLLGSILGILEVENLG</sequence>
<reference evidence="2 3" key="1">
    <citation type="submission" date="2020-03" db="EMBL/GenBank/DDBJ databases">
        <title>WGS of actinomycetes isolated from Thailand.</title>
        <authorList>
            <person name="Thawai C."/>
        </authorList>
    </citation>
    <scope>NUCLEOTIDE SEQUENCE [LARGE SCALE GENOMIC DNA]</scope>
    <source>
        <strain evidence="2 3">PRB2-1</strain>
    </source>
</reference>
<dbReference type="Gene3D" id="3.30.565.10">
    <property type="entry name" value="Histidine kinase-like ATPase, C-terminal domain"/>
    <property type="match status" value="1"/>
</dbReference>
<evidence type="ECO:0000313" key="2">
    <source>
        <dbReference type="EMBL" id="NJP46056.1"/>
    </source>
</evidence>
<dbReference type="Pfam" id="PF13589">
    <property type="entry name" value="HATPase_c_3"/>
    <property type="match status" value="1"/>
</dbReference>
<dbReference type="SUPFAM" id="SSF55874">
    <property type="entry name" value="ATPase domain of HSP90 chaperone/DNA topoisomerase II/histidine kinase"/>
    <property type="match status" value="1"/>
</dbReference>
<evidence type="ECO:0000313" key="3">
    <source>
        <dbReference type="Proteomes" id="UP000734511"/>
    </source>
</evidence>
<dbReference type="EMBL" id="JAATEJ010000019">
    <property type="protein sequence ID" value="NJP46056.1"/>
    <property type="molecule type" value="Genomic_DNA"/>
</dbReference>
<organism evidence="2 3">
    <name type="scientific">Actinacidiphila epipremni</name>
    <dbReference type="NCBI Taxonomy" id="2053013"/>
    <lineage>
        <taxon>Bacteria</taxon>
        <taxon>Bacillati</taxon>
        <taxon>Actinomycetota</taxon>
        <taxon>Actinomycetes</taxon>
        <taxon>Kitasatosporales</taxon>
        <taxon>Streptomycetaceae</taxon>
        <taxon>Actinacidiphila</taxon>
    </lineage>
</organism>
<dbReference type="InterPro" id="IPR036890">
    <property type="entry name" value="HATPase_C_sf"/>
</dbReference>
<evidence type="ECO:0008006" key="4">
    <source>
        <dbReference type="Google" id="ProtNLM"/>
    </source>
</evidence>
<dbReference type="Proteomes" id="UP000734511">
    <property type="component" value="Unassembled WGS sequence"/>
</dbReference>
<protein>
    <recommendedName>
        <fullName evidence="4">ATP-binding protein</fullName>
    </recommendedName>
</protein>